<evidence type="ECO:0000313" key="1">
    <source>
        <dbReference type="EMBL" id="KYN43907.1"/>
    </source>
</evidence>
<organism evidence="1 2">
    <name type="scientific">Trachymyrmex septentrionalis</name>
    <dbReference type="NCBI Taxonomy" id="34720"/>
    <lineage>
        <taxon>Eukaryota</taxon>
        <taxon>Metazoa</taxon>
        <taxon>Ecdysozoa</taxon>
        <taxon>Arthropoda</taxon>
        <taxon>Hexapoda</taxon>
        <taxon>Insecta</taxon>
        <taxon>Pterygota</taxon>
        <taxon>Neoptera</taxon>
        <taxon>Endopterygota</taxon>
        <taxon>Hymenoptera</taxon>
        <taxon>Apocrita</taxon>
        <taxon>Aculeata</taxon>
        <taxon>Formicoidea</taxon>
        <taxon>Formicidae</taxon>
        <taxon>Myrmicinae</taxon>
        <taxon>Trachymyrmex</taxon>
    </lineage>
</organism>
<proteinExistence type="predicted"/>
<keyword evidence="2" id="KW-1185">Reference proteome</keyword>
<evidence type="ECO:0000313" key="2">
    <source>
        <dbReference type="Proteomes" id="UP000078541"/>
    </source>
</evidence>
<dbReference type="Proteomes" id="UP000078541">
    <property type="component" value="Unassembled WGS sequence"/>
</dbReference>
<reference evidence="1 2" key="1">
    <citation type="submission" date="2016-03" db="EMBL/GenBank/DDBJ databases">
        <title>Trachymyrmex septentrionalis WGS genome.</title>
        <authorList>
            <person name="Nygaard S."/>
            <person name="Hu H."/>
            <person name="Boomsma J."/>
            <person name="Zhang G."/>
        </authorList>
    </citation>
    <scope>NUCLEOTIDE SEQUENCE [LARGE SCALE GENOMIC DNA]</scope>
    <source>
        <strain evidence="1">Tsep2-gDNA-1</strain>
        <tissue evidence="1">Whole body</tissue>
    </source>
</reference>
<name>A0A195FUD7_9HYME</name>
<dbReference type="EMBL" id="KQ981268">
    <property type="protein sequence ID" value="KYN43907.1"/>
    <property type="molecule type" value="Genomic_DNA"/>
</dbReference>
<gene>
    <name evidence="1" type="ORF">ALC56_01642</name>
</gene>
<accession>A0A195FUD7</accession>
<sequence>MNVQPIGQWFPYPPSMEQTLIDRNTMNYRHLRVNRTGKHCNDFASSRILRWFNNDKTRINIEFYITKVFRNQSFPVASPFGKFCFSKCCGGNVVFLGIVLFIRHCRSFGSRTTAVTLPAVILQV</sequence>
<protein>
    <submittedName>
        <fullName evidence="1">Uncharacterized protein</fullName>
    </submittedName>
</protein>
<dbReference type="AlphaFoldDB" id="A0A195FUD7"/>